<reference evidence="14 15" key="1">
    <citation type="submission" date="2019-08" db="EMBL/GenBank/DDBJ databases">
        <title>Highly reduced genomes of protist endosymbionts show evolutionary convergence.</title>
        <authorList>
            <person name="George E."/>
            <person name="Husnik F."/>
            <person name="Tashyreva D."/>
            <person name="Prokopchuk G."/>
            <person name="Horak A."/>
            <person name="Kwong W.K."/>
            <person name="Lukes J."/>
            <person name="Keeling P.J."/>
        </authorList>
    </citation>
    <scope>NUCLEOTIDE SEQUENCE [LARGE SCALE GENOMIC DNA]</scope>
    <source>
        <strain evidence="14">1621</strain>
    </source>
</reference>
<protein>
    <recommendedName>
        <fullName evidence="2 12">Flagellar biosynthetic protein FliP</fullName>
    </recommendedName>
</protein>
<evidence type="ECO:0000256" key="7">
    <source>
        <dbReference type="ARBA" id="ARBA00022927"/>
    </source>
</evidence>
<comment type="similarity">
    <text evidence="1 12">Belongs to the FliP/MopC/SpaP family.</text>
</comment>
<dbReference type="PRINTS" id="PR00951">
    <property type="entry name" value="FLGBIOSNFLIP"/>
</dbReference>
<evidence type="ECO:0000313" key="14">
    <source>
        <dbReference type="EMBL" id="QEK39729.1"/>
    </source>
</evidence>
<keyword evidence="7 12" id="KW-0653">Protein transport</keyword>
<evidence type="ECO:0000256" key="1">
    <source>
        <dbReference type="ARBA" id="ARBA00006257"/>
    </source>
</evidence>
<gene>
    <name evidence="12 14" type="primary">fliP</name>
    <name evidence="14" type="ORF">FZC37_02200</name>
</gene>
<dbReference type="Pfam" id="PF00813">
    <property type="entry name" value="FliP"/>
    <property type="match status" value="1"/>
</dbReference>
<dbReference type="InterPro" id="IPR005837">
    <property type="entry name" value="FliP"/>
</dbReference>
<evidence type="ECO:0000256" key="13">
    <source>
        <dbReference type="SAM" id="SignalP"/>
    </source>
</evidence>
<evidence type="ECO:0000256" key="5">
    <source>
        <dbReference type="ARBA" id="ARBA00022692"/>
    </source>
</evidence>
<dbReference type="NCBIfam" id="TIGR01103">
    <property type="entry name" value="fliP"/>
    <property type="match status" value="1"/>
</dbReference>
<dbReference type="KEGG" id="snay:FZC37_02200"/>
<keyword evidence="8 12" id="KW-1133">Transmembrane helix</keyword>
<dbReference type="Proteomes" id="UP000323844">
    <property type="component" value="Chromosome"/>
</dbReference>
<evidence type="ECO:0000256" key="4">
    <source>
        <dbReference type="ARBA" id="ARBA00022475"/>
    </source>
</evidence>
<dbReference type="InterPro" id="IPR005838">
    <property type="entry name" value="T3SS_IM_P"/>
</dbReference>
<feature type="transmembrane region" description="Helical" evidence="12">
    <location>
        <begin position="225"/>
        <end position="246"/>
    </location>
</feature>
<dbReference type="PANTHER" id="PTHR30587:SF0">
    <property type="entry name" value="FLAGELLAR BIOSYNTHETIC PROTEIN FLIP"/>
    <property type="match status" value="1"/>
</dbReference>
<dbReference type="PROSITE" id="PS01061">
    <property type="entry name" value="FLIP_2"/>
    <property type="match status" value="1"/>
</dbReference>
<keyword evidence="3 12" id="KW-0813">Transport</keyword>
<sequence length="250" mass="27748">MRIRKTAFIVGFLFVLLSCSLCFASQNSVNINLGNLDDVVSSTSFSGKVIQVFFLIGVLGIAPSILIMVTSFVRISVVFSIVRTAIGLQNSPPTQVLNSLALFLTLFIMYPTFEKSYDNGIKPLVEETISLDKAVPLIITPFKSFMMSNTRTQDISMFKNIAKIDSVKEEVPIHVVIPAFLISELRKAFEIGFLLFLPFLIIDVMVSSTLMALGVMMMPPVTVSLPFKIIFFVLVDGWHLLVGSLIKSFY</sequence>
<keyword evidence="6 12" id="KW-1005">Bacterial flagellum biogenesis</keyword>
<feature type="transmembrane region" description="Helical" evidence="12">
    <location>
        <begin position="191"/>
        <end position="213"/>
    </location>
</feature>
<dbReference type="PROSITE" id="PS51257">
    <property type="entry name" value="PROKAR_LIPOPROTEIN"/>
    <property type="match status" value="1"/>
</dbReference>
<dbReference type="RefSeq" id="WP_148952090.1">
    <property type="nucleotide sequence ID" value="NZ_CP043312.1"/>
</dbReference>
<proteinExistence type="inferred from homology"/>
<dbReference type="GO" id="GO:0005886">
    <property type="term" value="C:plasma membrane"/>
    <property type="evidence" value="ECO:0007669"/>
    <property type="project" value="UniProtKB-SubCell"/>
</dbReference>
<dbReference type="PANTHER" id="PTHR30587">
    <property type="entry name" value="FLAGELLAR BIOSYNTHETIC PROTEIN FLIP"/>
    <property type="match status" value="1"/>
</dbReference>
<keyword evidence="11 12" id="KW-1006">Bacterial flagellum protein export</keyword>
<keyword evidence="4 12" id="KW-1003">Cell membrane</keyword>
<evidence type="ECO:0000256" key="2">
    <source>
        <dbReference type="ARBA" id="ARBA00021714"/>
    </source>
</evidence>
<keyword evidence="15" id="KW-1185">Reference proteome</keyword>
<feature type="transmembrane region" description="Helical" evidence="12">
    <location>
        <begin position="48"/>
        <end position="75"/>
    </location>
</feature>
<evidence type="ECO:0000256" key="8">
    <source>
        <dbReference type="ARBA" id="ARBA00022989"/>
    </source>
</evidence>
<dbReference type="EMBL" id="CP043312">
    <property type="protein sequence ID" value="QEK39729.1"/>
    <property type="molecule type" value="Genomic_DNA"/>
</dbReference>
<dbReference type="PROSITE" id="PS01060">
    <property type="entry name" value="FLIP_1"/>
    <property type="match status" value="1"/>
</dbReference>
<dbReference type="AlphaFoldDB" id="A0A5C0UIV8"/>
<feature type="chain" id="PRO_5022824831" description="Flagellar biosynthetic protein FliP" evidence="13">
    <location>
        <begin position="25"/>
        <end position="250"/>
    </location>
</feature>
<evidence type="ECO:0000256" key="10">
    <source>
        <dbReference type="ARBA" id="ARBA00023143"/>
    </source>
</evidence>
<feature type="signal peptide" evidence="13">
    <location>
        <begin position="1"/>
        <end position="24"/>
    </location>
</feature>
<keyword evidence="10" id="KW-0975">Bacterial flagellum</keyword>
<keyword evidence="5 12" id="KW-0812">Transmembrane</keyword>
<keyword evidence="13" id="KW-0732">Signal</keyword>
<name>A0A5C0UIV8_9RICK</name>
<evidence type="ECO:0000313" key="15">
    <source>
        <dbReference type="Proteomes" id="UP000323844"/>
    </source>
</evidence>
<dbReference type="PRINTS" id="PR01302">
    <property type="entry name" value="TYPE3IMPPROT"/>
</dbReference>
<comment type="subcellular location">
    <subcellularLocation>
        <location evidence="12">Cell membrane</location>
        <topology evidence="12">Multi-pass membrane protein</topology>
    </subcellularLocation>
    <subcellularLocation>
        <location evidence="12">Bacterial flagellum basal body</location>
    </subcellularLocation>
</comment>
<organism evidence="14 15">
    <name type="scientific">Candidatus Sneabacter namystus</name>
    <dbReference type="NCBI Taxonomy" id="2601646"/>
    <lineage>
        <taxon>Bacteria</taxon>
        <taxon>Pseudomonadati</taxon>
        <taxon>Pseudomonadota</taxon>
        <taxon>Alphaproteobacteria</taxon>
        <taxon>Rickettsiales</taxon>
        <taxon>Rickettsiaceae</taxon>
        <taxon>Rickettsieae</taxon>
        <taxon>Candidatus Sneabacter</taxon>
    </lineage>
</organism>
<keyword evidence="14" id="KW-0969">Cilium</keyword>
<dbReference type="GO" id="GO:0009425">
    <property type="term" value="C:bacterial-type flagellum basal body"/>
    <property type="evidence" value="ECO:0007669"/>
    <property type="project" value="UniProtKB-SubCell"/>
</dbReference>
<comment type="caution">
    <text evidence="12">Lacks conserved residue(s) required for the propagation of feature annotation.</text>
</comment>
<evidence type="ECO:0000256" key="11">
    <source>
        <dbReference type="ARBA" id="ARBA00023225"/>
    </source>
</evidence>
<dbReference type="GO" id="GO:0009306">
    <property type="term" value="P:protein secretion"/>
    <property type="evidence" value="ECO:0007669"/>
    <property type="project" value="UniProtKB-UniRule"/>
</dbReference>
<evidence type="ECO:0000256" key="3">
    <source>
        <dbReference type="ARBA" id="ARBA00022448"/>
    </source>
</evidence>
<dbReference type="GO" id="GO:0044781">
    <property type="term" value="P:bacterial-type flagellum organization"/>
    <property type="evidence" value="ECO:0007669"/>
    <property type="project" value="UniProtKB-UniRule"/>
</dbReference>
<accession>A0A5C0UIV8</accession>
<keyword evidence="14" id="KW-0966">Cell projection</keyword>
<evidence type="ECO:0000256" key="12">
    <source>
        <dbReference type="RuleBase" id="RU362069"/>
    </source>
</evidence>
<comment type="function">
    <text evidence="12">Plays a role in the flagellum-specific transport system.</text>
</comment>
<evidence type="ECO:0000256" key="9">
    <source>
        <dbReference type="ARBA" id="ARBA00023136"/>
    </source>
</evidence>
<keyword evidence="14" id="KW-0282">Flagellum</keyword>
<dbReference type="NCBIfam" id="NF009438">
    <property type="entry name" value="PRK12797.1"/>
    <property type="match status" value="1"/>
</dbReference>
<evidence type="ECO:0000256" key="6">
    <source>
        <dbReference type="ARBA" id="ARBA00022795"/>
    </source>
</evidence>
<dbReference type="OrthoDB" id="9805111at2"/>
<keyword evidence="9 12" id="KW-0472">Membrane</keyword>